<evidence type="ECO:0000313" key="2">
    <source>
        <dbReference type="WBParaSite" id="RSKR_0000764650.1"/>
    </source>
</evidence>
<sequence>MLIQFVILIAVPILNGLRCHKCNGYDSSGYPRDISCDNLNNYCETSYFCVKVVDPMRLHSSYQTFKSTCFDNSFFLQNHPNRSKHFISIKDNQCYKYSEGFPLLKQFTLCFCNTDYCNSQEQSIKLTYKYLFIAISGLIVMLLIIYMIL</sequence>
<evidence type="ECO:0000313" key="1">
    <source>
        <dbReference type="Proteomes" id="UP000095286"/>
    </source>
</evidence>
<name>A0AC35U4X1_9BILA</name>
<dbReference type="Proteomes" id="UP000095286">
    <property type="component" value="Unplaced"/>
</dbReference>
<proteinExistence type="predicted"/>
<protein>
    <submittedName>
        <fullName evidence="2">Protein sleepless</fullName>
    </submittedName>
</protein>
<accession>A0AC35U4X1</accession>
<dbReference type="WBParaSite" id="RSKR_0000764650.1">
    <property type="protein sequence ID" value="RSKR_0000764650.1"/>
    <property type="gene ID" value="RSKR_0000764650"/>
</dbReference>
<organism evidence="1 2">
    <name type="scientific">Rhabditophanes sp. KR3021</name>
    <dbReference type="NCBI Taxonomy" id="114890"/>
    <lineage>
        <taxon>Eukaryota</taxon>
        <taxon>Metazoa</taxon>
        <taxon>Ecdysozoa</taxon>
        <taxon>Nematoda</taxon>
        <taxon>Chromadorea</taxon>
        <taxon>Rhabditida</taxon>
        <taxon>Tylenchina</taxon>
        <taxon>Panagrolaimomorpha</taxon>
        <taxon>Strongyloidoidea</taxon>
        <taxon>Alloionematidae</taxon>
        <taxon>Rhabditophanes</taxon>
    </lineage>
</organism>
<reference evidence="2" key="1">
    <citation type="submission" date="2016-11" db="UniProtKB">
        <authorList>
            <consortium name="WormBaseParasite"/>
        </authorList>
    </citation>
    <scope>IDENTIFICATION</scope>
    <source>
        <strain evidence="2">KR3021</strain>
    </source>
</reference>